<dbReference type="Pfam" id="PF24034">
    <property type="entry name" value="DUF7343"/>
    <property type="match status" value="1"/>
</dbReference>
<organism evidence="3 4">
    <name type="scientific">Salinirubrum litoreum</name>
    <dbReference type="NCBI Taxonomy" id="1126234"/>
    <lineage>
        <taxon>Archaea</taxon>
        <taxon>Methanobacteriati</taxon>
        <taxon>Methanobacteriota</taxon>
        <taxon>Stenosarchaea group</taxon>
        <taxon>Halobacteria</taxon>
        <taxon>Halobacteriales</taxon>
        <taxon>Haloferacaceae</taxon>
        <taxon>Salinirubrum</taxon>
    </lineage>
</organism>
<feature type="compositionally biased region" description="Acidic residues" evidence="1">
    <location>
        <begin position="1"/>
        <end position="10"/>
    </location>
</feature>
<feature type="region of interest" description="Disordered" evidence="1">
    <location>
        <begin position="1"/>
        <end position="29"/>
    </location>
</feature>
<feature type="region of interest" description="Disordered" evidence="1">
    <location>
        <begin position="43"/>
        <end position="75"/>
    </location>
</feature>
<dbReference type="InterPro" id="IPR036390">
    <property type="entry name" value="WH_DNA-bd_sf"/>
</dbReference>
<evidence type="ECO:0000313" key="3">
    <source>
        <dbReference type="EMBL" id="MFC5367580.1"/>
    </source>
</evidence>
<dbReference type="Gene3D" id="1.10.10.10">
    <property type="entry name" value="Winged helix-like DNA-binding domain superfamily/Winged helix DNA-binding domain"/>
    <property type="match status" value="1"/>
</dbReference>
<dbReference type="EMBL" id="JBHSKX010000002">
    <property type="protein sequence ID" value="MFC5367580.1"/>
    <property type="molecule type" value="Genomic_DNA"/>
</dbReference>
<dbReference type="CDD" id="cd00090">
    <property type="entry name" value="HTH_ARSR"/>
    <property type="match status" value="1"/>
</dbReference>
<comment type="caution">
    <text evidence="3">The sequence shown here is derived from an EMBL/GenBank/DDBJ whole genome shotgun (WGS) entry which is preliminary data.</text>
</comment>
<reference evidence="3 4" key="1">
    <citation type="journal article" date="2019" name="Int. J. Syst. Evol. Microbiol.">
        <title>The Global Catalogue of Microorganisms (GCM) 10K type strain sequencing project: providing services to taxonomists for standard genome sequencing and annotation.</title>
        <authorList>
            <consortium name="The Broad Institute Genomics Platform"/>
            <consortium name="The Broad Institute Genome Sequencing Center for Infectious Disease"/>
            <person name="Wu L."/>
            <person name="Ma J."/>
        </authorList>
    </citation>
    <scope>NUCLEOTIDE SEQUENCE [LARGE SCALE GENOMIC DNA]</scope>
    <source>
        <strain evidence="3 4">CGMCC 1.12237</strain>
    </source>
</reference>
<sequence length="156" mass="17354">MDERQDDDTPTTDREQATSETTEIDGGGRLARLLASVRDLLTGIAGRDGRRDEQTGEQEPLGRVGDGPPAEQTDHSLLAVDPELLDPEQRIVQLLLSEGGRIPQSEIVERTRWTSSTVSRRLGNMESRGLVERRRFTDGKTVFLVDESVDPSLERD</sequence>
<dbReference type="InterPro" id="IPR036388">
    <property type="entry name" value="WH-like_DNA-bd_sf"/>
</dbReference>
<evidence type="ECO:0000256" key="1">
    <source>
        <dbReference type="SAM" id="MobiDB-lite"/>
    </source>
</evidence>
<dbReference type="SUPFAM" id="SSF46785">
    <property type="entry name" value="Winged helix' DNA-binding domain"/>
    <property type="match status" value="1"/>
</dbReference>
<name>A0ABD5RC12_9EURY</name>
<dbReference type="InterPro" id="IPR055767">
    <property type="entry name" value="DUF7343"/>
</dbReference>
<keyword evidence="4" id="KW-1185">Reference proteome</keyword>
<evidence type="ECO:0000313" key="4">
    <source>
        <dbReference type="Proteomes" id="UP001596201"/>
    </source>
</evidence>
<protein>
    <submittedName>
        <fullName evidence="3">Helix-turn-helix transcriptional regulator</fullName>
    </submittedName>
</protein>
<accession>A0ABD5RC12</accession>
<dbReference type="Proteomes" id="UP001596201">
    <property type="component" value="Unassembled WGS sequence"/>
</dbReference>
<feature type="domain" description="DUF7343" evidence="2">
    <location>
        <begin position="84"/>
        <end position="135"/>
    </location>
</feature>
<dbReference type="RefSeq" id="WP_227229829.1">
    <property type="nucleotide sequence ID" value="NZ_JAJCVJ010000002.1"/>
</dbReference>
<gene>
    <name evidence="3" type="ORF">ACFPJ5_11600</name>
</gene>
<dbReference type="AlphaFoldDB" id="A0ABD5RC12"/>
<proteinExistence type="predicted"/>
<evidence type="ECO:0000259" key="2">
    <source>
        <dbReference type="Pfam" id="PF24034"/>
    </source>
</evidence>
<dbReference type="InterPro" id="IPR011991">
    <property type="entry name" value="ArsR-like_HTH"/>
</dbReference>